<dbReference type="Proteomes" id="UP000636661">
    <property type="component" value="Unassembled WGS sequence"/>
</dbReference>
<dbReference type="RefSeq" id="WP_189554418.1">
    <property type="nucleotide sequence ID" value="NZ_BMTP01000021.1"/>
</dbReference>
<dbReference type="EMBL" id="BMTP01000021">
    <property type="protein sequence ID" value="GGU63312.1"/>
    <property type="molecule type" value="Genomic_DNA"/>
</dbReference>
<comment type="caution">
    <text evidence="1">The sequence shown here is derived from an EMBL/GenBank/DDBJ whole genome shotgun (WGS) entry which is preliminary data.</text>
</comment>
<protein>
    <submittedName>
        <fullName evidence="1">Uncharacterized protein</fullName>
    </submittedName>
</protein>
<evidence type="ECO:0000313" key="2">
    <source>
        <dbReference type="Proteomes" id="UP000636661"/>
    </source>
</evidence>
<reference evidence="1" key="1">
    <citation type="journal article" date="2014" name="Int. J. Syst. Evol. Microbiol.">
        <title>Complete genome sequence of Corynebacterium casei LMG S-19264T (=DSM 44701T), isolated from a smear-ripened cheese.</title>
        <authorList>
            <consortium name="US DOE Joint Genome Institute (JGI-PGF)"/>
            <person name="Walter F."/>
            <person name="Albersmeier A."/>
            <person name="Kalinowski J."/>
            <person name="Ruckert C."/>
        </authorList>
    </citation>
    <scope>NUCLEOTIDE SEQUENCE</scope>
    <source>
        <strain evidence="1">JCM 4391</strain>
    </source>
</reference>
<proteinExistence type="predicted"/>
<organism evidence="1 2">
    <name type="scientific">Streptomyces lavendofoliae</name>
    <dbReference type="NCBI Taxonomy" id="67314"/>
    <lineage>
        <taxon>Bacteria</taxon>
        <taxon>Bacillati</taxon>
        <taxon>Actinomycetota</taxon>
        <taxon>Actinomycetes</taxon>
        <taxon>Kitasatosporales</taxon>
        <taxon>Streptomycetaceae</taxon>
        <taxon>Streptomyces</taxon>
    </lineage>
</organism>
<sequence>MTTNAEVMVGVRSLDDAEEAHRHLEAEAAGPDQQTQYTRGALTGYLWALGRGAPAPITGQATDGPPNLQALTAEVAAATVQMADSTQRTVPRDYIHGVRDALAWVCGQSETRPRP</sequence>
<reference evidence="1" key="2">
    <citation type="submission" date="2020-09" db="EMBL/GenBank/DDBJ databases">
        <authorList>
            <person name="Sun Q."/>
            <person name="Ohkuma M."/>
        </authorList>
    </citation>
    <scope>NUCLEOTIDE SEQUENCE</scope>
    <source>
        <strain evidence="1">JCM 4391</strain>
    </source>
</reference>
<evidence type="ECO:0000313" key="1">
    <source>
        <dbReference type="EMBL" id="GGU63312.1"/>
    </source>
</evidence>
<name>A0A918M804_9ACTN</name>
<dbReference type="AlphaFoldDB" id="A0A918M804"/>
<keyword evidence="2" id="KW-1185">Reference proteome</keyword>
<gene>
    <name evidence="1" type="ORF">GCM10010274_60060</name>
</gene>
<accession>A0A918M804</accession>